<name>X1N7C1_9ZZZZ</name>
<proteinExistence type="predicted"/>
<evidence type="ECO:0000256" key="1">
    <source>
        <dbReference type="SAM" id="Phobius"/>
    </source>
</evidence>
<accession>X1N7C1</accession>
<feature type="transmembrane region" description="Helical" evidence="1">
    <location>
        <begin position="59"/>
        <end position="76"/>
    </location>
</feature>
<feature type="transmembrane region" description="Helical" evidence="1">
    <location>
        <begin position="6"/>
        <end position="23"/>
    </location>
</feature>
<gene>
    <name evidence="2" type="ORF">S06H3_27672</name>
</gene>
<sequence>MLTAVAVLASLAFFGWLIFRAVKQKPVRAHTISRALAYVAGVFTFAFFLSMDIPELLKIVVSIFLGMLLIVLAAYLQRRRQPEKP</sequence>
<comment type="caution">
    <text evidence="2">The sequence shown here is derived from an EMBL/GenBank/DDBJ whole genome shotgun (WGS) entry which is preliminary data.</text>
</comment>
<keyword evidence="1" id="KW-0812">Transmembrane</keyword>
<keyword evidence="1" id="KW-0472">Membrane</keyword>
<dbReference type="EMBL" id="BARV01016072">
    <property type="protein sequence ID" value="GAI22770.1"/>
    <property type="molecule type" value="Genomic_DNA"/>
</dbReference>
<protein>
    <submittedName>
        <fullName evidence="2">Uncharacterized protein</fullName>
    </submittedName>
</protein>
<keyword evidence="1" id="KW-1133">Transmembrane helix</keyword>
<organism evidence="2">
    <name type="scientific">marine sediment metagenome</name>
    <dbReference type="NCBI Taxonomy" id="412755"/>
    <lineage>
        <taxon>unclassified sequences</taxon>
        <taxon>metagenomes</taxon>
        <taxon>ecological metagenomes</taxon>
    </lineage>
</organism>
<evidence type="ECO:0000313" key="2">
    <source>
        <dbReference type="EMBL" id="GAI22770.1"/>
    </source>
</evidence>
<feature type="transmembrane region" description="Helical" evidence="1">
    <location>
        <begin position="35"/>
        <end position="53"/>
    </location>
</feature>
<reference evidence="2" key="1">
    <citation type="journal article" date="2014" name="Front. Microbiol.">
        <title>High frequency of phylogenetically diverse reductive dehalogenase-homologous genes in deep subseafloor sedimentary metagenomes.</title>
        <authorList>
            <person name="Kawai M."/>
            <person name="Futagami T."/>
            <person name="Toyoda A."/>
            <person name="Takaki Y."/>
            <person name="Nishi S."/>
            <person name="Hori S."/>
            <person name="Arai W."/>
            <person name="Tsubouchi T."/>
            <person name="Morono Y."/>
            <person name="Uchiyama I."/>
            <person name="Ito T."/>
            <person name="Fujiyama A."/>
            <person name="Inagaki F."/>
            <person name="Takami H."/>
        </authorList>
    </citation>
    <scope>NUCLEOTIDE SEQUENCE</scope>
    <source>
        <strain evidence="2">Expedition CK06-06</strain>
    </source>
</reference>
<dbReference type="AlphaFoldDB" id="X1N7C1"/>